<evidence type="ECO:0000313" key="9">
    <source>
        <dbReference type="Proteomes" id="UP001163846"/>
    </source>
</evidence>
<protein>
    <recommendedName>
        <fullName evidence="7">3-oxo-5-alpha-steroid 4-dehydrogenase C-terminal domain-containing protein</fullName>
    </recommendedName>
</protein>
<dbReference type="GO" id="GO:0016020">
    <property type="term" value="C:membrane"/>
    <property type="evidence" value="ECO:0007669"/>
    <property type="project" value="UniProtKB-SubCell"/>
</dbReference>
<sequence length="325" mass="36638">MFVASRLALKQKEHIYDAHFKTGISAARKVFTLVGLASLPGSFIANAPFGRFAPRSKFLTVNGRLGWVLMELWSPLGFIYAIHHSPLSTNPSSLSVPQMILIGCFLVHYLNRGFISPARAPSRSRMHVFMPLTGLFLNTTNGGLLGSYISSPLAHQYLQPESTFASPQFYIGIFLWAVGFLGNFWADEILSDIRRKGILKGKEAGQTKILHDMEYYGIPNGFLYRWISFPNYLCEWVEMLGWALAGSPIPSISDLEWLLTPSGIYSMVLTTPLSKFAPTLTPPWIFLLVEVCLMLPRAYKGHQWYKKKFGDSFPKDRKAVIPYIF</sequence>
<keyword evidence="9" id="KW-1185">Reference proteome</keyword>
<feature type="domain" description="3-oxo-5-alpha-steroid 4-dehydrogenase C-terminal" evidence="7">
    <location>
        <begin position="127"/>
        <end position="251"/>
    </location>
</feature>
<proteinExistence type="inferred from homology"/>
<dbReference type="AlphaFoldDB" id="A0AA38P5J2"/>
<accession>A0AA38P5J2</accession>
<dbReference type="Proteomes" id="UP001163846">
    <property type="component" value="Unassembled WGS sequence"/>
</dbReference>
<feature type="transmembrane region" description="Helical" evidence="6">
    <location>
        <begin position="169"/>
        <end position="186"/>
    </location>
</feature>
<feature type="transmembrane region" description="Helical" evidence="6">
    <location>
        <begin position="127"/>
        <end position="149"/>
    </location>
</feature>
<dbReference type="GO" id="GO:0016627">
    <property type="term" value="F:oxidoreductase activity, acting on the CH-CH group of donors"/>
    <property type="evidence" value="ECO:0007669"/>
    <property type="project" value="InterPro"/>
</dbReference>
<evidence type="ECO:0000256" key="2">
    <source>
        <dbReference type="ARBA" id="ARBA00007742"/>
    </source>
</evidence>
<dbReference type="PANTHER" id="PTHR10556:SF43">
    <property type="entry name" value="STEROID 5-ALPHA-REDUCTASE DET2"/>
    <property type="match status" value="1"/>
</dbReference>
<evidence type="ECO:0000256" key="5">
    <source>
        <dbReference type="ARBA" id="ARBA00023136"/>
    </source>
</evidence>
<dbReference type="PANTHER" id="PTHR10556">
    <property type="entry name" value="3-OXO-5-ALPHA-STEROID 4-DEHYDROGENASE"/>
    <property type="match status" value="1"/>
</dbReference>
<evidence type="ECO:0000256" key="3">
    <source>
        <dbReference type="ARBA" id="ARBA00022692"/>
    </source>
</evidence>
<comment type="subcellular location">
    <subcellularLocation>
        <location evidence="1">Membrane</location>
        <topology evidence="1">Multi-pass membrane protein</topology>
    </subcellularLocation>
</comment>
<evidence type="ECO:0000259" key="7">
    <source>
        <dbReference type="Pfam" id="PF02544"/>
    </source>
</evidence>
<evidence type="ECO:0000256" key="6">
    <source>
        <dbReference type="SAM" id="Phobius"/>
    </source>
</evidence>
<dbReference type="Pfam" id="PF02544">
    <property type="entry name" value="Steroid_dh"/>
    <property type="match status" value="2"/>
</dbReference>
<evidence type="ECO:0000256" key="1">
    <source>
        <dbReference type="ARBA" id="ARBA00004141"/>
    </source>
</evidence>
<keyword evidence="3 6" id="KW-0812">Transmembrane</keyword>
<dbReference type="EMBL" id="MU806301">
    <property type="protein sequence ID" value="KAJ3836679.1"/>
    <property type="molecule type" value="Genomic_DNA"/>
</dbReference>
<evidence type="ECO:0000256" key="4">
    <source>
        <dbReference type="ARBA" id="ARBA00022989"/>
    </source>
</evidence>
<feature type="transmembrane region" description="Helical" evidence="6">
    <location>
        <begin position="30"/>
        <end position="53"/>
    </location>
</feature>
<keyword evidence="4 6" id="KW-1133">Transmembrane helix</keyword>
<dbReference type="GO" id="GO:0006629">
    <property type="term" value="P:lipid metabolic process"/>
    <property type="evidence" value="ECO:0007669"/>
    <property type="project" value="InterPro"/>
</dbReference>
<dbReference type="PROSITE" id="PS50244">
    <property type="entry name" value="S5A_REDUCTASE"/>
    <property type="match status" value="1"/>
</dbReference>
<dbReference type="Gene3D" id="1.20.120.1630">
    <property type="match status" value="1"/>
</dbReference>
<comment type="caution">
    <text evidence="8">The sequence shown here is derived from an EMBL/GenBank/DDBJ whole genome shotgun (WGS) entry which is preliminary data.</text>
</comment>
<feature type="domain" description="3-oxo-5-alpha-steroid 4-dehydrogenase C-terminal" evidence="7">
    <location>
        <begin position="282"/>
        <end position="325"/>
    </location>
</feature>
<comment type="similarity">
    <text evidence="2">Belongs to the steroid 5-alpha reductase family.</text>
</comment>
<dbReference type="InterPro" id="IPR001104">
    <property type="entry name" value="3-oxo-5_a-steroid_4-DH_C"/>
</dbReference>
<feature type="transmembrane region" description="Helical" evidence="6">
    <location>
        <begin position="65"/>
        <end position="83"/>
    </location>
</feature>
<organism evidence="8 9">
    <name type="scientific">Lentinula raphanica</name>
    <dbReference type="NCBI Taxonomy" id="153919"/>
    <lineage>
        <taxon>Eukaryota</taxon>
        <taxon>Fungi</taxon>
        <taxon>Dikarya</taxon>
        <taxon>Basidiomycota</taxon>
        <taxon>Agaricomycotina</taxon>
        <taxon>Agaricomycetes</taxon>
        <taxon>Agaricomycetidae</taxon>
        <taxon>Agaricales</taxon>
        <taxon>Marasmiineae</taxon>
        <taxon>Omphalotaceae</taxon>
        <taxon>Lentinula</taxon>
    </lineage>
</organism>
<dbReference type="InterPro" id="IPR039357">
    <property type="entry name" value="SRD5A/TECR"/>
</dbReference>
<evidence type="ECO:0000313" key="8">
    <source>
        <dbReference type="EMBL" id="KAJ3836679.1"/>
    </source>
</evidence>
<reference evidence="8" key="1">
    <citation type="submission" date="2022-08" db="EMBL/GenBank/DDBJ databases">
        <authorList>
            <consortium name="DOE Joint Genome Institute"/>
            <person name="Min B."/>
            <person name="Riley R."/>
            <person name="Sierra-Patev S."/>
            <person name="Naranjo-Ortiz M."/>
            <person name="Looney B."/>
            <person name="Konkel Z."/>
            <person name="Slot J.C."/>
            <person name="Sakamoto Y."/>
            <person name="Steenwyk J.L."/>
            <person name="Rokas A."/>
            <person name="Carro J."/>
            <person name="Camarero S."/>
            <person name="Ferreira P."/>
            <person name="Molpeceres G."/>
            <person name="Ruiz-Duenas F.J."/>
            <person name="Serrano A."/>
            <person name="Henrissat B."/>
            <person name="Drula E."/>
            <person name="Hughes K.W."/>
            <person name="Mata J.L."/>
            <person name="Ishikawa N.K."/>
            <person name="Vargas-Isla R."/>
            <person name="Ushijima S."/>
            <person name="Smith C.A."/>
            <person name="Ahrendt S."/>
            <person name="Andreopoulos W."/>
            <person name="He G."/>
            <person name="Labutti K."/>
            <person name="Lipzen A."/>
            <person name="Ng V."/>
            <person name="Sandor L."/>
            <person name="Barry K."/>
            <person name="Martinez A.T."/>
            <person name="Xiao Y."/>
            <person name="Gibbons J.G."/>
            <person name="Terashima K."/>
            <person name="Hibbett D.S."/>
            <person name="Grigoriev I.V."/>
        </authorList>
    </citation>
    <scope>NUCLEOTIDE SEQUENCE</scope>
    <source>
        <strain evidence="8">TFB9207</strain>
    </source>
</reference>
<feature type="transmembrane region" description="Helical" evidence="6">
    <location>
        <begin position="95"/>
        <end position="115"/>
    </location>
</feature>
<keyword evidence="5 6" id="KW-0472">Membrane</keyword>
<name>A0AA38P5J2_9AGAR</name>
<gene>
    <name evidence="8" type="ORF">F5878DRAFT_652973</name>
</gene>